<dbReference type="Pfam" id="PF01738">
    <property type="entry name" value="DLH"/>
    <property type="match status" value="1"/>
</dbReference>
<dbReference type="InterPro" id="IPR029058">
    <property type="entry name" value="AB_hydrolase_fold"/>
</dbReference>
<keyword evidence="3" id="KW-1185">Reference proteome</keyword>
<name>A0ABY9JTP7_9BACI</name>
<organism evidence="2 3">
    <name type="scientific">Bacillus carboniphilus</name>
    <dbReference type="NCBI Taxonomy" id="86663"/>
    <lineage>
        <taxon>Bacteria</taxon>
        <taxon>Bacillati</taxon>
        <taxon>Bacillota</taxon>
        <taxon>Bacilli</taxon>
        <taxon>Bacillales</taxon>
        <taxon>Bacillaceae</taxon>
        <taxon>Bacillus</taxon>
    </lineage>
</organism>
<accession>A0ABY9JTP7</accession>
<dbReference type="PANTHER" id="PTHR46623">
    <property type="entry name" value="CARBOXYMETHYLENEBUTENOLIDASE-RELATED"/>
    <property type="match status" value="1"/>
</dbReference>
<dbReference type="InterPro" id="IPR002925">
    <property type="entry name" value="Dienelactn_hydro"/>
</dbReference>
<evidence type="ECO:0000313" key="2">
    <source>
        <dbReference type="EMBL" id="WLR42732.1"/>
    </source>
</evidence>
<proteinExistence type="predicted"/>
<dbReference type="EMBL" id="CP129013">
    <property type="protein sequence ID" value="WLR42732.1"/>
    <property type="molecule type" value="Genomic_DNA"/>
</dbReference>
<keyword evidence="2" id="KW-0378">Hydrolase</keyword>
<dbReference type="PANTHER" id="PTHR46623:SF6">
    <property type="entry name" value="ALPHA_BETA-HYDROLASES SUPERFAMILY PROTEIN"/>
    <property type="match status" value="1"/>
</dbReference>
<dbReference type="GO" id="GO:0016787">
    <property type="term" value="F:hydrolase activity"/>
    <property type="evidence" value="ECO:0007669"/>
    <property type="project" value="UniProtKB-KW"/>
</dbReference>
<dbReference type="SUPFAM" id="SSF53474">
    <property type="entry name" value="alpha/beta-Hydrolases"/>
    <property type="match status" value="1"/>
</dbReference>
<dbReference type="RefSeq" id="WP_226539442.1">
    <property type="nucleotide sequence ID" value="NZ_CP129013.1"/>
</dbReference>
<evidence type="ECO:0000259" key="1">
    <source>
        <dbReference type="Pfam" id="PF01738"/>
    </source>
</evidence>
<evidence type="ECO:0000313" key="3">
    <source>
        <dbReference type="Proteomes" id="UP001197974"/>
    </source>
</evidence>
<dbReference type="InterPro" id="IPR051049">
    <property type="entry name" value="Dienelactone_hydrolase-like"/>
</dbReference>
<dbReference type="Proteomes" id="UP001197974">
    <property type="component" value="Chromosome"/>
</dbReference>
<reference evidence="2 3" key="1">
    <citation type="submission" date="2023-06" db="EMBL/GenBank/DDBJ databases">
        <title>Five Gram-positive bacteria isolated from mangrove sediments in Shenzhen, Guangdong, China.</title>
        <authorList>
            <person name="Yu S."/>
            <person name="Zheng W."/>
            <person name="Huang Y."/>
        </authorList>
    </citation>
    <scope>NUCLEOTIDE SEQUENCE [LARGE SCALE GENOMIC DNA]</scope>
    <source>
        <strain evidence="2 3">SaN35-3</strain>
    </source>
</reference>
<gene>
    <name evidence="2" type="ORF">LC087_00315</name>
</gene>
<protein>
    <submittedName>
        <fullName evidence="2">Dienelactone hydrolase family protein</fullName>
    </submittedName>
</protein>
<dbReference type="Gene3D" id="3.40.50.1820">
    <property type="entry name" value="alpha/beta hydrolase"/>
    <property type="match status" value="1"/>
</dbReference>
<feature type="domain" description="Dienelactone hydrolase" evidence="1">
    <location>
        <begin position="17"/>
        <end position="203"/>
    </location>
</feature>
<sequence length="211" mass="24610">MNSTCLNRIKLINHSNIAVVLVHEIYGINNHIEYKSNDLFEKGFDVYCENLLNRPSFGYDEEKEAYHYFYREVGLQRAYEQTFTLVKSLKRSYQKVVIWGYSVGATIAWMCSEDGEFLDAVVGFYGSRIRDYSRLHPRVPVLLFYPYEETSFDVKTLVDILNKKDKVKVDLFSGEHGFANPFSKKYDAGGEKESLAITLKFLEIWRDEYGI</sequence>